<evidence type="ECO:0000259" key="2">
    <source>
        <dbReference type="Pfam" id="PF02836"/>
    </source>
</evidence>
<feature type="chain" id="PRO_5011622674" evidence="1">
    <location>
        <begin position="24"/>
        <end position="428"/>
    </location>
</feature>
<keyword evidence="3" id="KW-0378">Hydrolase</keyword>
<dbReference type="SUPFAM" id="SSF51445">
    <property type="entry name" value="(Trans)glycosidases"/>
    <property type="match status" value="1"/>
</dbReference>
<dbReference type="Proteomes" id="UP000198916">
    <property type="component" value="Unassembled WGS sequence"/>
</dbReference>
<dbReference type="EMBL" id="FNZR01000009">
    <property type="protein sequence ID" value="SEL72477.1"/>
    <property type="molecule type" value="Genomic_DNA"/>
</dbReference>
<dbReference type="InterPro" id="IPR017853">
    <property type="entry name" value="GH"/>
</dbReference>
<evidence type="ECO:0000256" key="1">
    <source>
        <dbReference type="SAM" id="SignalP"/>
    </source>
</evidence>
<dbReference type="GO" id="GO:0005975">
    <property type="term" value="P:carbohydrate metabolic process"/>
    <property type="evidence" value="ECO:0007669"/>
    <property type="project" value="InterPro"/>
</dbReference>
<feature type="domain" description="Glycoside hydrolase family 2 catalytic" evidence="2">
    <location>
        <begin position="76"/>
        <end position="253"/>
    </location>
</feature>
<accession>A0A1H7SM08</accession>
<protein>
    <submittedName>
        <fullName evidence="3">Glycosyl hydrolases family 2, TIM barrel domain</fullName>
    </submittedName>
</protein>
<dbReference type="AlphaFoldDB" id="A0A1H7SM08"/>
<dbReference type="STRING" id="332977.SAMN05421740_1097"/>
<feature type="signal peptide" evidence="1">
    <location>
        <begin position="1"/>
        <end position="23"/>
    </location>
</feature>
<proteinExistence type="predicted"/>
<name>A0A1H7SM08_9SPHI</name>
<reference evidence="4" key="1">
    <citation type="submission" date="2016-10" db="EMBL/GenBank/DDBJ databases">
        <authorList>
            <person name="Varghese N."/>
            <person name="Submissions S."/>
        </authorList>
    </citation>
    <scope>NUCLEOTIDE SEQUENCE [LARGE SCALE GENOMIC DNA]</scope>
    <source>
        <strain evidence="4">Jip14</strain>
    </source>
</reference>
<keyword evidence="1" id="KW-0732">Signal</keyword>
<dbReference type="Pfam" id="PF02836">
    <property type="entry name" value="Glyco_hydro_2_C"/>
    <property type="match status" value="1"/>
</dbReference>
<sequence>MNFSKLTTWMLAGLFLLALHASAQTSKPIKTEIVKQDGGYTLLRDGKPYFIKGAGGTSYMDRLKAYGGNSIRTWSTANGQQVLDEAHRLGLTVTMGISMGNERHGFDYNDAGAVAEQLQRVRAEVLKYKDHPALLAWGIGNELNLHYSNPKVWDAVNAVAEMIHEVDPNHLVTTMLAGINQKEIDYIKAKCPALDLIAVQVYGGLASVPEQIRTTGWEKAYIVTEWGPTGHWEGPQTPWKASVEETSSQKAAVYKSRYEASIAKDKHCLGSYVFLWGQKQERTPTWYGLFTETGEENEVVDVMQYLWTGQWPENRAPHLDSVLLDGKQTLDFIYLKPGQTYTAAVYVTDPDNDKLTARWELLPESTDLKEGGDRESRPEAIPGLVSSTAVDKATLKAPAKGGAYRLFLYVSDGNNNVATANIPFFVRD</sequence>
<evidence type="ECO:0000313" key="3">
    <source>
        <dbReference type="EMBL" id="SEL72477.1"/>
    </source>
</evidence>
<dbReference type="InterPro" id="IPR006103">
    <property type="entry name" value="Glyco_hydro_2_cat"/>
</dbReference>
<keyword evidence="4" id="KW-1185">Reference proteome</keyword>
<dbReference type="OrthoDB" id="9801077at2"/>
<gene>
    <name evidence="3" type="ORF">SAMN05421740_1097</name>
</gene>
<organism evidence="3 4">
    <name type="scientific">Parapedobacter koreensis</name>
    <dbReference type="NCBI Taxonomy" id="332977"/>
    <lineage>
        <taxon>Bacteria</taxon>
        <taxon>Pseudomonadati</taxon>
        <taxon>Bacteroidota</taxon>
        <taxon>Sphingobacteriia</taxon>
        <taxon>Sphingobacteriales</taxon>
        <taxon>Sphingobacteriaceae</taxon>
        <taxon>Parapedobacter</taxon>
    </lineage>
</organism>
<dbReference type="RefSeq" id="WP_143053929.1">
    <property type="nucleotide sequence ID" value="NZ_FNZR01000009.1"/>
</dbReference>
<dbReference type="GO" id="GO:0004553">
    <property type="term" value="F:hydrolase activity, hydrolyzing O-glycosyl compounds"/>
    <property type="evidence" value="ECO:0007669"/>
    <property type="project" value="InterPro"/>
</dbReference>
<dbReference type="Gene3D" id="3.20.20.80">
    <property type="entry name" value="Glycosidases"/>
    <property type="match status" value="1"/>
</dbReference>
<evidence type="ECO:0000313" key="4">
    <source>
        <dbReference type="Proteomes" id="UP000198916"/>
    </source>
</evidence>